<evidence type="ECO:0000313" key="3">
    <source>
        <dbReference type="Proteomes" id="UP000536624"/>
    </source>
</evidence>
<protein>
    <submittedName>
        <fullName evidence="2">Uncharacterized protein</fullName>
    </submittedName>
</protein>
<keyword evidence="1" id="KW-1133">Transmembrane helix</keyword>
<evidence type="ECO:0000313" key="2">
    <source>
        <dbReference type="EMBL" id="NIY63694.1"/>
    </source>
</evidence>
<sequence length="161" mass="17449">MVPRGGVTLLAQLTAGAFGTGWLYYAISLIVTIVLGIAANTSFGGLPVLMNLLAKDDRLPHHGRSAERAHRCGRLPAHHPADGVIRGSRQRFVGTRASNASSTTLPSPWRPSMATQCSRAAIKHSRAAATRAWRTRGGISRDPELSVRVSTRRWRQPVCFS</sequence>
<reference evidence="2 3" key="1">
    <citation type="submission" date="2020-02" db="EMBL/GenBank/DDBJ databases">
        <title>Streptomyces malaysiensis DSM14702 (JHCC583434, PFL_A843) Genome sequencing and assembly.</title>
        <authorList>
            <person name="Samborskyy M."/>
        </authorList>
    </citation>
    <scope>NUCLEOTIDE SEQUENCE [LARGE SCALE GENOMIC DNA]</scope>
    <source>
        <strain evidence="2 3">DSM 14702</strain>
    </source>
</reference>
<dbReference type="Proteomes" id="UP000536624">
    <property type="component" value="Unassembled WGS sequence"/>
</dbReference>
<keyword evidence="1" id="KW-0472">Membrane</keyword>
<feature type="transmembrane region" description="Helical" evidence="1">
    <location>
        <begin position="22"/>
        <end position="49"/>
    </location>
</feature>
<accession>A0A7X5WZQ7</accession>
<organism evidence="2 3">
    <name type="scientific">Streptomyces malaysiensis</name>
    <dbReference type="NCBI Taxonomy" id="92644"/>
    <lineage>
        <taxon>Bacteria</taxon>
        <taxon>Bacillati</taxon>
        <taxon>Actinomycetota</taxon>
        <taxon>Actinomycetes</taxon>
        <taxon>Kitasatosporales</taxon>
        <taxon>Streptomycetaceae</taxon>
        <taxon>Streptomyces</taxon>
        <taxon>Streptomyces violaceusniger group</taxon>
    </lineage>
</organism>
<name>A0A7X5WZQ7_STRMQ</name>
<gene>
    <name evidence="2" type="ORF">SMALB_1635</name>
</gene>
<keyword evidence="1" id="KW-0812">Transmembrane</keyword>
<evidence type="ECO:0000256" key="1">
    <source>
        <dbReference type="SAM" id="Phobius"/>
    </source>
</evidence>
<comment type="caution">
    <text evidence="2">The sequence shown here is derived from an EMBL/GenBank/DDBJ whole genome shotgun (WGS) entry which is preliminary data.</text>
</comment>
<dbReference type="AlphaFoldDB" id="A0A7X5WZQ7"/>
<proteinExistence type="predicted"/>
<dbReference type="EMBL" id="JAALLH010000001">
    <property type="protein sequence ID" value="NIY63694.1"/>
    <property type="molecule type" value="Genomic_DNA"/>
</dbReference>